<dbReference type="EC" id="5.2.1.8" evidence="2"/>
<dbReference type="GO" id="GO:0006457">
    <property type="term" value="P:protein folding"/>
    <property type="evidence" value="ECO:0007669"/>
    <property type="project" value="TreeGrafter"/>
</dbReference>
<dbReference type="EMBL" id="PGCJ01000903">
    <property type="protein sequence ID" value="PLW15155.1"/>
    <property type="molecule type" value="Genomic_DNA"/>
</dbReference>
<dbReference type="PANTHER" id="PTHR11071:SF569">
    <property type="entry name" value="PEPTIDYL-PROLYL CIS-TRANS ISOMERASE"/>
    <property type="match status" value="1"/>
</dbReference>
<name>A0A2N5SPJ5_9BASI</name>
<gene>
    <name evidence="5" type="ORF">PCANC_15925</name>
</gene>
<dbReference type="PRINTS" id="PR00153">
    <property type="entry name" value="CSAPPISMRASE"/>
</dbReference>
<comment type="similarity">
    <text evidence="2">Belongs to the cyclophilin-type PPIase family.</text>
</comment>
<dbReference type="PANTHER" id="PTHR11071">
    <property type="entry name" value="PEPTIDYL-PROLYL CIS-TRANS ISOMERASE"/>
    <property type="match status" value="1"/>
</dbReference>
<dbReference type="GO" id="GO:0003755">
    <property type="term" value="F:peptidyl-prolyl cis-trans isomerase activity"/>
    <property type="evidence" value="ECO:0007669"/>
    <property type="project" value="UniProtKB-UniRule"/>
</dbReference>
<evidence type="ECO:0000256" key="2">
    <source>
        <dbReference type="RuleBase" id="RU363019"/>
    </source>
</evidence>
<evidence type="ECO:0000256" key="1">
    <source>
        <dbReference type="ARBA" id="ARBA00000971"/>
    </source>
</evidence>
<dbReference type="InterPro" id="IPR029000">
    <property type="entry name" value="Cyclophilin-like_dom_sf"/>
</dbReference>
<sequence>MVQGGDFTKGDGTGGESIYGPKFADENFEYDHTGPGTVSMANSGPDTNGSQFFICTAVSSWLDGRHVVFGKVLEGMDVVYDIESSKTDKNDAPVEKVIIVDSGEI</sequence>
<evidence type="ECO:0000256" key="3">
    <source>
        <dbReference type="SAM" id="MobiDB-lite"/>
    </source>
</evidence>
<proteinExistence type="inferred from homology"/>
<dbReference type="OrthoDB" id="193499at2759"/>
<keyword evidence="2" id="KW-0413">Isomerase</keyword>
<dbReference type="InterPro" id="IPR002130">
    <property type="entry name" value="Cyclophilin-type_PPIase_dom"/>
</dbReference>
<dbReference type="Pfam" id="PF00160">
    <property type="entry name" value="Pro_isomerase"/>
    <property type="match status" value="1"/>
</dbReference>
<dbReference type="AlphaFoldDB" id="A0A2N5SPJ5"/>
<dbReference type="Proteomes" id="UP000235388">
    <property type="component" value="Unassembled WGS sequence"/>
</dbReference>
<keyword evidence="2" id="KW-0697">Rotamase</keyword>
<keyword evidence="6" id="KW-1185">Reference proteome</keyword>
<comment type="catalytic activity">
    <reaction evidence="1 2">
        <text>[protein]-peptidylproline (omega=180) = [protein]-peptidylproline (omega=0)</text>
        <dbReference type="Rhea" id="RHEA:16237"/>
        <dbReference type="Rhea" id="RHEA-COMP:10747"/>
        <dbReference type="Rhea" id="RHEA-COMP:10748"/>
        <dbReference type="ChEBI" id="CHEBI:83833"/>
        <dbReference type="ChEBI" id="CHEBI:83834"/>
        <dbReference type="EC" id="5.2.1.8"/>
    </reaction>
</comment>
<reference evidence="5 6" key="1">
    <citation type="submission" date="2017-11" db="EMBL/GenBank/DDBJ databases">
        <title>De novo assembly and phasing of dikaryotic genomes from two isolates of Puccinia coronata f. sp. avenae, the causal agent of oat crown rust.</title>
        <authorList>
            <person name="Miller M.E."/>
            <person name="Zhang Y."/>
            <person name="Omidvar V."/>
            <person name="Sperschneider J."/>
            <person name="Schwessinger B."/>
            <person name="Raley C."/>
            <person name="Palmer J.M."/>
            <person name="Garnica D."/>
            <person name="Upadhyaya N."/>
            <person name="Rathjen J."/>
            <person name="Taylor J.M."/>
            <person name="Park R.F."/>
            <person name="Dodds P.N."/>
            <person name="Hirsch C.D."/>
            <person name="Kianian S.F."/>
            <person name="Figueroa M."/>
        </authorList>
    </citation>
    <scope>NUCLEOTIDE SEQUENCE [LARGE SCALE GENOMIC DNA]</scope>
    <source>
        <strain evidence="5">12NC29</strain>
    </source>
</reference>
<dbReference type="PROSITE" id="PS50072">
    <property type="entry name" value="CSA_PPIASE_2"/>
    <property type="match status" value="1"/>
</dbReference>
<evidence type="ECO:0000313" key="6">
    <source>
        <dbReference type="Proteomes" id="UP000235388"/>
    </source>
</evidence>
<comment type="caution">
    <text evidence="5">The sequence shown here is derived from an EMBL/GenBank/DDBJ whole genome shotgun (WGS) entry which is preliminary data.</text>
</comment>
<comment type="function">
    <text evidence="2">PPIases accelerate the folding of proteins. It catalyzes the cis-trans isomerization of proline imidic peptide bonds in oligopeptides.</text>
</comment>
<protein>
    <recommendedName>
        <fullName evidence="2">Peptidyl-prolyl cis-trans isomerase</fullName>
        <shortName evidence="2">PPIase</shortName>
        <ecNumber evidence="2">5.2.1.8</ecNumber>
    </recommendedName>
</protein>
<dbReference type="STRING" id="200324.A0A2N5SPJ5"/>
<feature type="domain" description="PPIase cyclophilin-type" evidence="4">
    <location>
        <begin position="1"/>
        <end position="104"/>
    </location>
</feature>
<feature type="region of interest" description="Disordered" evidence="3">
    <location>
        <begin position="1"/>
        <end position="22"/>
    </location>
</feature>
<dbReference type="SUPFAM" id="SSF50891">
    <property type="entry name" value="Cyclophilin-like"/>
    <property type="match status" value="1"/>
</dbReference>
<evidence type="ECO:0000313" key="5">
    <source>
        <dbReference type="EMBL" id="PLW15155.1"/>
    </source>
</evidence>
<dbReference type="GO" id="GO:0005737">
    <property type="term" value="C:cytoplasm"/>
    <property type="evidence" value="ECO:0007669"/>
    <property type="project" value="TreeGrafter"/>
</dbReference>
<accession>A0A2N5SPJ5</accession>
<organism evidence="5 6">
    <name type="scientific">Puccinia coronata f. sp. avenae</name>
    <dbReference type="NCBI Taxonomy" id="200324"/>
    <lineage>
        <taxon>Eukaryota</taxon>
        <taxon>Fungi</taxon>
        <taxon>Dikarya</taxon>
        <taxon>Basidiomycota</taxon>
        <taxon>Pucciniomycotina</taxon>
        <taxon>Pucciniomycetes</taxon>
        <taxon>Pucciniales</taxon>
        <taxon>Pucciniaceae</taxon>
        <taxon>Puccinia</taxon>
    </lineage>
</organism>
<evidence type="ECO:0000259" key="4">
    <source>
        <dbReference type="PROSITE" id="PS50072"/>
    </source>
</evidence>
<dbReference type="GO" id="GO:0016018">
    <property type="term" value="F:cyclosporin A binding"/>
    <property type="evidence" value="ECO:0007669"/>
    <property type="project" value="TreeGrafter"/>
</dbReference>
<dbReference type="Gene3D" id="2.40.100.10">
    <property type="entry name" value="Cyclophilin-like"/>
    <property type="match status" value="1"/>
</dbReference>